<dbReference type="GO" id="GO:0016491">
    <property type="term" value="F:oxidoreductase activity"/>
    <property type="evidence" value="ECO:0007669"/>
    <property type="project" value="InterPro"/>
</dbReference>
<dbReference type="EMBL" id="BMYX01000010">
    <property type="protein sequence ID" value="GGY16954.1"/>
    <property type="molecule type" value="Genomic_DNA"/>
</dbReference>
<dbReference type="Pfam" id="PF01323">
    <property type="entry name" value="DSBA"/>
    <property type="match status" value="1"/>
</dbReference>
<evidence type="ECO:0000313" key="2">
    <source>
        <dbReference type="EMBL" id="GGY16954.1"/>
    </source>
</evidence>
<name>A0A918P3K0_9NEIS</name>
<evidence type="ECO:0000259" key="1">
    <source>
        <dbReference type="Pfam" id="PF01323"/>
    </source>
</evidence>
<protein>
    <submittedName>
        <fullName evidence="2">DsbA family protein</fullName>
    </submittedName>
</protein>
<gene>
    <name evidence="2" type="ORF">GCM10011289_20530</name>
</gene>
<proteinExistence type="predicted"/>
<dbReference type="InterPro" id="IPR001853">
    <property type="entry name" value="DSBA-like_thioredoxin_dom"/>
</dbReference>
<dbReference type="AlphaFoldDB" id="A0A918P3K0"/>
<organism evidence="2 3">
    <name type="scientific">Paludibacterium paludis</name>
    <dbReference type="NCBI Taxonomy" id="1225769"/>
    <lineage>
        <taxon>Bacteria</taxon>
        <taxon>Pseudomonadati</taxon>
        <taxon>Pseudomonadota</taxon>
        <taxon>Betaproteobacteria</taxon>
        <taxon>Neisseriales</taxon>
        <taxon>Chromobacteriaceae</taxon>
        <taxon>Paludibacterium</taxon>
    </lineage>
</organism>
<dbReference type="RefSeq" id="WP_189533958.1">
    <property type="nucleotide sequence ID" value="NZ_BMYX01000010.1"/>
</dbReference>
<reference evidence="2" key="2">
    <citation type="submission" date="2020-09" db="EMBL/GenBank/DDBJ databases">
        <authorList>
            <person name="Sun Q."/>
            <person name="Kim S."/>
        </authorList>
    </citation>
    <scope>NUCLEOTIDE SEQUENCE</scope>
    <source>
        <strain evidence="2">KCTC 32182</strain>
    </source>
</reference>
<feature type="domain" description="DSBA-like thioredoxin" evidence="1">
    <location>
        <begin position="8"/>
        <end position="184"/>
    </location>
</feature>
<dbReference type="Proteomes" id="UP000645257">
    <property type="component" value="Unassembled WGS sequence"/>
</dbReference>
<dbReference type="InterPro" id="IPR036249">
    <property type="entry name" value="Thioredoxin-like_sf"/>
</dbReference>
<sequence length="222" mass="23476">MVSARLHYVFDPLCGWCYGAAPLIAAARALPGIGLVLHGGGMMSGPNRQPVTPALRRYVMEHDKRIAALSGQTFGEAYFNGLLLDETAVFDSTPPIAAILAAESLAGEGAALLARLQAAHYREGRRIADPAVLADIVAEAGLSAGAFSDELAKQLAEGSVDAHIRNSRDVLARIGGQGFPTLALETDGNWTRLDIGRYIGQPDAFAADLRDKVEVGATDRPR</sequence>
<dbReference type="CDD" id="cd03025">
    <property type="entry name" value="DsbA_FrnE_like"/>
    <property type="match status" value="1"/>
</dbReference>
<keyword evidence="3" id="KW-1185">Reference proteome</keyword>
<accession>A0A918P3K0</accession>
<evidence type="ECO:0000313" key="3">
    <source>
        <dbReference type="Proteomes" id="UP000645257"/>
    </source>
</evidence>
<reference evidence="2" key="1">
    <citation type="journal article" date="2014" name="Int. J. Syst. Evol. Microbiol.">
        <title>Complete genome sequence of Corynebacterium casei LMG S-19264T (=DSM 44701T), isolated from a smear-ripened cheese.</title>
        <authorList>
            <consortium name="US DOE Joint Genome Institute (JGI-PGF)"/>
            <person name="Walter F."/>
            <person name="Albersmeier A."/>
            <person name="Kalinowski J."/>
            <person name="Ruckert C."/>
        </authorList>
    </citation>
    <scope>NUCLEOTIDE SEQUENCE</scope>
    <source>
        <strain evidence="2">KCTC 32182</strain>
    </source>
</reference>
<comment type="caution">
    <text evidence="2">The sequence shown here is derived from an EMBL/GenBank/DDBJ whole genome shotgun (WGS) entry which is preliminary data.</text>
</comment>
<dbReference type="SUPFAM" id="SSF52833">
    <property type="entry name" value="Thioredoxin-like"/>
    <property type="match status" value="1"/>
</dbReference>
<dbReference type="Gene3D" id="3.40.30.10">
    <property type="entry name" value="Glutaredoxin"/>
    <property type="match status" value="1"/>
</dbReference>